<keyword evidence="2" id="KW-0732">Signal</keyword>
<accession>A0A507DDZ3</accession>
<gene>
    <name evidence="3" type="ORF">SeLEV6574_g01307</name>
</gene>
<organism evidence="3 4">
    <name type="scientific">Synchytrium endobioticum</name>
    <dbReference type="NCBI Taxonomy" id="286115"/>
    <lineage>
        <taxon>Eukaryota</taxon>
        <taxon>Fungi</taxon>
        <taxon>Fungi incertae sedis</taxon>
        <taxon>Chytridiomycota</taxon>
        <taxon>Chytridiomycota incertae sedis</taxon>
        <taxon>Chytridiomycetes</taxon>
        <taxon>Synchytriales</taxon>
        <taxon>Synchytriaceae</taxon>
        <taxon>Synchytrium</taxon>
    </lineage>
</organism>
<feature type="compositionally biased region" description="Basic and acidic residues" evidence="1">
    <location>
        <begin position="654"/>
        <end position="665"/>
    </location>
</feature>
<dbReference type="Proteomes" id="UP000320475">
    <property type="component" value="Unassembled WGS sequence"/>
</dbReference>
<protein>
    <submittedName>
        <fullName evidence="3">Uncharacterized protein</fullName>
    </submittedName>
</protein>
<feature type="region of interest" description="Disordered" evidence="1">
    <location>
        <begin position="619"/>
        <end position="665"/>
    </location>
</feature>
<feature type="signal peptide" evidence="2">
    <location>
        <begin position="1"/>
        <end position="23"/>
    </location>
</feature>
<proteinExistence type="predicted"/>
<dbReference type="VEuPathDB" id="FungiDB:SeMB42_g06872"/>
<dbReference type="AlphaFoldDB" id="A0A507DDZ3"/>
<feature type="chain" id="PRO_5021492660" evidence="2">
    <location>
        <begin position="24"/>
        <end position="665"/>
    </location>
</feature>
<reference evidence="3 4" key="1">
    <citation type="journal article" date="2019" name="Sci. Rep.">
        <title>Comparative genomics of chytrid fungi reveal insights into the obligate biotrophic and pathogenic lifestyle of Synchytrium endobioticum.</title>
        <authorList>
            <person name="van de Vossenberg B.T.L.H."/>
            <person name="Warris S."/>
            <person name="Nguyen H.D.T."/>
            <person name="van Gent-Pelzer M.P.E."/>
            <person name="Joly D.L."/>
            <person name="van de Geest H.C."/>
            <person name="Bonants P.J.M."/>
            <person name="Smith D.S."/>
            <person name="Levesque C.A."/>
            <person name="van der Lee T.A.J."/>
        </authorList>
    </citation>
    <scope>NUCLEOTIDE SEQUENCE [LARGE SCALE GENOMIC DNA]</scope>
    <source>
        <strain evidence="3 4">LEV6574</strain>
    </source>
</reference>
<sequence length="665" mass="75385">MSRLSKTHIVILIVVFLVIHIQAADDNVDDNATMCRLSQFLMGRRESLAQNTERAEYVKTCMSKNAMEHLKSTLKKRQYYKPKDSPLTLRQLSQDPDSGNSKERLKYVMAYNAYQYGCCKLIYVKILNTLVDDVPGQEVLLKKCRKSLVRHSKKLLDLMNYYLTLEVRYAIALGEVAPHFRTRSPTRNVAHGNGWTAIINGVRAKQVFFARLIDAMKANKISVSLKDVTNDSVLGLKGSPLSMKQLSMEPTSNMPGERLHYVMKCNALMLEKFKFKSAQLTKVLDDVPMGPELRRDLEDQQKNVHAMMENYLRTANEYAKKIGQTHAPYARAQLEMLDMNELAYPRVGPRLSHHEYVSMHAPYRQELKDQQENFHVKSMETNRGPEYKYAQKLDETAPYGGVGFEQARPPSSDFVDATLVGNEVDTSNQNVPVASSESVKSKYPYELGFEVDLDPEDWNAVLQLLEESEKSSVSSPSCQAHSSQVDNQESIGSHYLEPRPSIRHERDCNQAAVYGSAIGVEAYGSEENPQHLDLWLSQLEAEVTRSASAHPSIADADEAGCSRKRPFCTDDQPLGEPEAEKRRRLGGPYHAEYDSAAERVLERNDAEIMRSVSVHRHMARADEAGSSSDGRYYSPDPFPGQRSAGIQPVPNYHWNEKQYRVDRHR</sequence>
<evidence type="ECO:0000313" key="4">
    <source>
        <dbReference type="Proteomes" id="UP000320475"/>
    </source>
</evidence>
<evidence type="ECO:0000313" key="3">
    <source>
        <dbReference type="EMBL" id="TPX49746.1"/>
    </source>
</evidence>
<dbReference type="EMBL" id="QEAM01000028">
    <property type="protein sequence ID" value="TPX49746.1"/>
    <property type="molecule type" value="Genomic_DNA"/>
</dbReference>
<evidence type="ECO:0000256" key="1">
    <source>
        <dbReference type="SAM" id="MobiDB-lite"/>
    </source>
</evidence>
<name>A0A507DDZ3_9FUNG</name>
<comment type="caution">
    <text evidence="3">The sequence shown here is derived from an EMBL/GenBank/DDBJ whole genome shotgun (WGS) entry which is preliminary data.</text>
</comment>
<evidence type="ECO:0000256" key="2">
    <source>
        <dbReference type="SAM" id="SignalP"/>
    </source>
</evidence>
<feature type="region of interest" description="Disordered" evidence="1">
    <location>
        <begin position="566"/>
        <end position="587"/>
    </location>
</feature>